<feature type="compositionally biased region" description="Low complexity" evidence="1">
    <location>
        <begin position="480"/>
        <end position="491"/>
    </location>
</feature>
<dbReference type="Proteomes" id="UP000319663">
    <property type="component" value="Unassembled WGS sequence"/>
</dbReference>
<dbReference type="EMBL" id="VIFY01000147">
    <property type="protein sequence ID" value="TQB69560.1"/>
    <property type="molecule type" value="Genomic_DNA"/>
</dbReference>
<dbReference type="InterPro" id="IPR014839">
    <property type="entry name" value="Crt10"/>
</dbReference>
<name>A0A507QRC4_MONPU</name>
<gene>
    <name evidence="2" type="ORF">MPDQ_001689</name>
</gene>
<dbReference type="Pfam" id="PF08728">
    <property type="entry name" value="CRT10"/>
    <property type="match status" value="1"/>
</dbReference>
<evidence type="ECO:0000313" key="2">
    <source>
        <dbReference type="EMBL" id="TQB69560.1"/>
    </source>
</evidence>
<feature type="compositionally biased region" description="Polar residues" evidence="1">
    <location>
        <begin position="712"/>
        <end position="722"/>
    </location>
</feature>
<dbReference type="AlphaFoldDB" id="A0A507QRC4"/>
<evidence type="ECO:0000256" key="1">
    <source>
        <dbReference type="SAM" id="MobiDB-lite"/>
    </source>
</evidence>
<feature type="region of interest" description="Disordered" evidence="1">
    <location>
        <begin position="709"/>
        <end position="735"/>
    </location>
</feature>
<proteinExistence type="predicted"/>
<feature type="region of interest" description="Disordered" evidence="1">
    <location>
        <begin position="741"/>
        <end position="760"/>
    </location>
</feature>
<feature type="compositionally biased region" description="Basic and acidic residues" evidence="1">
    <location>
        <begin position="741"/>
        <end position="754"/>
    </location>
</feature>
<comment type="caution">
    <text evidence="2">The sequence shown here is derived from an EMBL/GenBank/DDBJ whole genome shotgun (WGS) entry which is preliminary data.</text>
</comment>
<dbReference type="OrthoDB" id="5591786at2759"/>
<feature type="region of interest" description="Disordered" evidence="1">
    <location>
        <begin position="513"/>
        <end position="555"/>
    </location>
</feature>
<organism evidence="2 3">
    <name type="scientific">Monascus purpureus</name>
    <name type="common">Red mold</name>
    <name type="synonym">Monascus anka</name>
    <dbReference type="NCBI Taxonomy" id="5098"/>
    <lineage>
        <taxon>Eukaryota</taxon>
        <taxon>Fungi</taxon>
        <taxon>Dikarya</taxon>
        <taxon>Ascomycota</taxon>
        <taxon>Pezizomycotina</taxon>
        <taxon>Eurotiomycetes</taxon>
        <taxon>Eurotiomycetidae</taxon>
        <taxon>Eurotiales</taxon>
        <taxon>Aspergillaceae</taxon>
        <taxon>Monascus</taxon>
    </lineage>
</organism>
<protein>
    <submittedName>
        <fullName evidence="2">Uncharacterized protein</fullName>
    </submittedName>
</protein>
<feature type="region of interest" description="Disordered" evidence="1">
    <location>
        <begin position="475"/>
        <end position="495"/>
    </location>
</feature>
<accession>A0A507QRC4</accession>
<reference evidence="2 3" key="1">
    <citation type="submission" date="2019-06" db="EMBL/GenBank/DDBJ databases">
        <title>Wine fermentation using esterase from Monascus purpureus.</title>
        <authorList>
            <person name="Geng C."/>
            <person name="Zhang Y."/>
        </authorList>
    </citation>
    <scope>NUCLEOTIDE SEQUENCE [LARGE SCALE GENOMIC DNA]</scope>
    <source>
        <strain evidence="2">HQ1</strain>
    </source>
</reference>
<feature type="compositionally biased region" description="Acidic residues" evidence="1">
    <location>
        <begin position="531"/>
        <end position="552"/>
    </location>
</feature>
<dbReference type="STRING" id="5098.A0A507QRC4"/>
<dbReference type="InterPro" id="IPR036322">
    <property type="entry name" value="WD40_repeat_dom_sf"/>
</dbReference>
<keyword evidence="3" id="KW-1185">Reference proteome</keyword>
<dbReference type="SUPFAM" id="SSF50978">
    <property type="entry name" value="WD40 repeat-like"/>
    <property type="match status" value="1"/>
</dbReference>
<evidence type="ECO:0000313" key="3">
    <source>
        <dbReference type="Proteomes" id="UP000319663"/>
    </source>
</evidence>
<sequence>MTSESDGSRQKRPGRTLHVQELNVDKGSERFPIRGDLFPPETASWRNNLIALSQRRNLLFTACRHQIYVWEPAGSSQALGAEPEMIITPIMKNPRAGGYISPQMPHAVNNILVDDLGREEILLLATDSGNVCAYHVETIFWALERAAEFDLARPLDDSGIHPFFAEFVEESAWGLAIHKFARLIAVSANTGLITVFAFALVNPSGDDSDPSGSFEASDDQREYEQTWDLINSSDELIRLRNLMPGGHRSRNIRLSYTGHFTNIPCVSFLNCDLDPNGTWMVSTDIDNKMLVWKIWQSLGPFRAFPRSVRNDERGWFVLALDPRAFYPYKSLEEACGGKPTVLEGHNQRVIDLTRLGSRITNVSRLYNYFPPEERIKPRPPSLPDLFSPDCRIDGENSIPPLLKNEARMGISQTSPLHLSDTGFVTQTLGTIGSPSASMESPEGRDLQGNDMYQDSSDSDVEMIAMETEPFYDQALDSSHENSSISSQGSESFGVQGAPPIHLALLDALGGAPFGPDEFSGSSTGDSHAEHDDEGWEAEGEGSSDENEEEDQDVPSTASFCSEFPILHFSETDIRLIPDPFSTLASVVCGAPLRQLFTHLVTSIHSCDRFNMVKYVPEHGIVVAASQKGRAAIIALTRFGDCMLFRVDWIVPFMNQERHGDRPLRPLLGMTVSPIQGFEMPPDVPYIPQRATDLDDLTFRYKTIDRKDEDDSASSVSSTTGDGQSPGHADKSHFFNFPDDTTKSWSEKNDPDKGFMHTHSTSTSTLESKLPRFTLPEYHAGASRIYKPNESWRDWYPSRRYRLLLMYDDHTIMSYEFWYDQNRHDSGVVNEQSEDGGCEYLVV</sequence>